<organism evidence="3 4">
    <name type="scientific">Tricholomella constricta</name>
    <dbReference type="NCBI Taxonomy" id="117010"/>
    <lineage>
        <taxon>Eukaryota</taxon>
        <taxon>Fungi</taxon>
        <taxon>Dikarya</taxon>
        <taxon>Basidiomycota</taxon>
        <taxon>Agaricomycotina</taxon>
        <taxon>Agaricomycetes</taxon>
        <taxon>Agaricomycetidae</taxon>
        <taxon>Agaricales</taxon>
        <taxon>Tricholomatineae</taxon>
        <taxon>Lyophyllaceae</taxon>
        <taxon>Tricholomella</taxon>
    </lineage>
</organism>
<sequence length="649" mass="72146">MPVSTYRPVDDLNGSVNFHLGPSTSVASRFRLRDSVFHVLFCLSSCHVAFSFAQMVVLAPCYCYYIPWGCHCPFFAFSSLLPYPLRGLTTSSRRSSTLFMCSATPRHIGAPMMPPSIRSCPCPDFTSSVAPALSHPLPKRRRAKRTEEERIEYLRADPYVAQFQPYRVLCASCDKWIRLRPNSTYCSIPWDAHRKSCLAKKINSKNVYALDERNALLSKDPDVRKFDAERVLCNMCDAWIALNPENHLQAVQAWLQHRAACQTLRASFRSPPSVTATVTVDTSVTAAATAAAAAVAPPSSPPLPNALTPAHESRRRNAEHRAAILRGDTLIAAVEPNRVFCSLCQKWVQLRQDSSYCAYPWLQHRGKCLARSQRRARKAAEIAEAKARKLGHGGNGNGNGRGHISGSESRPPHPSYPESIRSPRPHGSYPHPQRVAVQPGAYSEPEWEAEREWRQGPELAMLARLPQSSHRAHYPLSRQHRLGRAWSAGVDGGVCPDGDGDVDENMDMDMDEDAEGDEDEDQDQDQDAEEEEEEEEQAEEGEEEVPDGRQAGQAGQAGTWRRVRPSRLADLDSVSGRRRFVLSALHHLASTTYARTDDMRVAPLLTYLAAAVPPDKHADFGTAEVVRALAALQRRGCLRLEGDVVRLEC</sequence>
<feature type="region of interest" description="Disordered" evidence="1">
    <location>
        <begin position="380"/>
        <end position="449"/>
    </location>
</feature>
<evidence type="ECO:0000313" key="4">
    <source>
        <dbReference type="Proteomes" id="UP000565441"/>
    </source>
</evidence>
<keyword evidence="2" id="KW-0812">Transmembrane</keyword>
<name>A0A8H5HPF3_9AGAR</name>
<proteinExistence type="predicted"/>
<evidence type="ECO:0000256" key="2">
    <source>
        <dbReference type="SAM" id="Phobius"/>
    </source>
</evidence>
<dbReference type="AlphaFoldDB" id="A0A8H5HPF3"/>
<gene>
    <name evidence="3" type="ORF">D9615_002151</name>
</gene>
<accession>A0A8H5HPF3</accession>
<keyword evidence="2" id="KW-0472">Membrane</keyword>
<feature type="transmembrane region" description="Helical" evidence="2">
    <location>
        <begin position="36"/>
        <end position="59"/>
    </location>
</feature>
<dbReference type="Proteomes" id="UP000565441">
    <property type="component" value="Unassembled WGS sequence"/>
</dbReference>
<dbReference type="OrthoDB" id="3270344at2759"/>
<feature type="compositionally biased region" description="Gly residues" evidence="1">
    <location>
        <begin position="392"/>
        <end position="403"/>
    </location>
</feature>
<feature type="compositionally biased region" description="Acidic residues" evidence="1">
    <location>
        <begin position="498"/>
        <end position="545"/>
    </location>
</feature>
<feature type="region of interest" description="Disordered" evidence="1">
    <location>
        <begin position="487"/>
        <end position="562"/>
    </location>
</feature>
<reference evidence="3 4" key="1">
    <citation type="journal article" date="2020" name="ISME J.">
        <title>Uncovering the hidden diversity of litter-decomposition mechanisms in mushroom-forming fungi.</title>
        <authorList>
            <person name="Floudas D."/>
            <person name="Bentzer J."/>
            <person name="Ahren D."/>
            <person name="Johansson T."/>
            <person name="Persson P."/>
            <person name="Tunlid A."/>
        </authorList>
    </citation>
    <scope>NUCLEOTIDE SEQUENCE [LARGE SCALE GENOMIC DNA]</scope>
    <source>
        <strain evidence="3 4">CBS 661.87</strain>
    </source>
</reference>
<evidence type="ECO:0000313" key="3">
    <source>
        <dbReference type="EMBL" id="KAF5387181.1"/>
    </source>
</evidence>
<comment type="caution">
    <text evidence="3">The sequence shown here is derived from an EMBL/GenBank/DDBJ whole genome shotgun (WGS) entry which is preliminary data.</text>
</comment>
<protein>
    <submittedName>
        <fullName evidence="3">Uncharacterized protein</fullName>
    </submittedName>
</protein>
<dbReference type="EMBL" id="JAACJP010000002">
    <property type="protein sequence ID" value="KAF5387181.1"/>
    <property type="molecule type" value="Genomic_DNA"/>
</dbReference>
<evidence type="ECO:0000256" key="1">
    <source>
        <dbReference type="SAM" id="MobiDB-lite"/>
    </source>
</evidence>
<keyword evidence="4" id="KW-1185">Reference proteome</keyword>
<keyword evidence="2" id="KW-1133">Transmembrane helix</keyword>